<sequence>NTIFPSKPIMYRFQATLAVVLIAIARLSIASVHCSIHGDTHVLMSDSSAKYQHHSAGLFRAFGTTFGSKRLDVQCEFTDRVQVLSPAILDPQMSSCRLKVIDLTLGCGVDVRHGGISQPGIGQIGGQDMPLGNMGQIAIEPALGMKVIPLTNNALSVEVNWNGTFIQVIMGERSLQVHSSMVQ</sequence>
<feature type="non-terminal residue" evidence="1">
    <location>
        <position position="1"/>
    </location>
</feature>
<proteinExistence type="predicted"/>
<name>A0A0H5QPH5_9EUKA</name>
<dbReference type="AlphaFoldDB" id="A0A0H5QPH5"/>
<dbReference type="EMBL" id="HACM01003496">
    <property type="protein sequence ID" value="CRZ03938.1"/>
    <property type="molecule type" value="Transcribed_RNA"/>
</dbReference>
<organism evidence="1">
    <name type="scientific">Spongospora subterranea</name>
    <dbReference type="NCBI Taxonomy" id="70186"/>
    <lineage>
        <taxon>Eukaryota</taxon>
        <taxon>Sar</taxon>
        <taxon>Rhizaria</taxon>
        <taxon>Endomyxa</taxon>
        <taxon>Phytomyxea</taxon>
        <taxon>Plasmodiophorida</taxon>
        <taxon>Plasmodiophoridae</taxon>
        <taxon>Spongospora</taxon>
    </lineage>
</organism>
<reference evidence="1" key="1">
    <citation type="submission" date="2015-04" db="EMBL/GenBank/DDBJ databases">
        <title>The genome sequence of the plant pathogenic Rhizarian Plasmodiophora brassicae reveals insights in its biotrophic life cycle and the origin of chitin synthesis.</title>
        <authorList>
            <person name="Schwelm A."/>
            <person name="Fogelqvist J."/>
            <person name="Knaust A."/>
            <person name="Julke S."/>
            <person name="Lilja T."/>
            <person name="Dhandapani V."/>
            <person name="Bonilla-Rosso G."/>
            <person name="Karlsson M."/>
            <person name="Shevchenko A."/>
            <person name="Choi S.R."/>
            <person name="Kim H.G."/>
            <person name="Park J.Y."/>
            <person name="Lim Y.P."/>
            <person name="Ludwig-Muller J."/>
            <person name="Dixelius C."/>
        </authorList>
    </citation>
    <scope>NUCLEOTIDE SEQUENCE</scope>
    <source>
        <tissue evidence="1">Potato root galls</tissue>
    </source>
</reference>
<feature type="non-terminal residue" evidence="1">
    <location>
        <position position="183"/>
    </location>
</feature>
<protein>
    <submittedName>
        <fullName evidence="1">Uncharacterized protein</fullName>
    </submittedName>
</protein>
<accession>A0A0H5QPH5</accession>
<evidence type="ECO:0000313" key="1">
    <source>
        <dbReference type="EMBL" id="CRZ03938.1"/>
    </source>
</evidence>